<reference evidence="8" key="1">
    <citation type="journal article" date="2014" name="Int. J. Syst. Evol. Microbiol.">
        <title>Complete genome sequence of Corynebacterium casei LMG S-19264T (=DSM 44701T), isolated from a smear-ripened cheese.</title>
        <authorList>
            <consortium name="US DOE Joint Genome Institute (JGI-PGF)"/>
            <person name="Walter F."/>
            <person name="Albersmeier A."/>
            <person name="Kalinowski J."/>
            <person name="Ruckert C."/>
        </authorList>
    </citation>
    <scope>NUCLEOTIDE SEQUENCE</scope>
    <source>
        <strain evidence="8">JCM 3302</strain>
    </source>
</reference>
<name>A0A919E1L0_9ACTN</name>
<dbReference type="PROSITE" id="PS00392">
    <property type="entry name" value="DDC_GAD_HDC_YDC"/>
    <property type="match status" value="1"/>
</dbReference>
<evidence type="ECO:0000256" key="4">
    <source>
        <dbReference type="ARBA" id="ARBA00022898"/>
    </source>
</evidence>
<keyword evidence="5 7" id="KW-0456">Lyase</keyword>
<evidence type="ECO:0000313" key="9">
    <source>
        <dbReference type="Proteomes" id="UP000641386"/>
    </source>
</evidence>
<comment type="caution">
    <text evidence="8">The sequence shown here is derived from an EMBL/GenBank/DDBJ whole genome shotgun (WGS) entry which is preliminary data.</text>
</comment>
<evidence type="ECO:0000256" key="7">
    <source>
        <dbReference type="RuleBase" id="RU000382"/>
    </source>
</evidence>
<gene>
    <name evidence="8" type="ORF">GCM10014715_66150</name>
</gene>
<evidence type="ECO:0000256" key="5">
    <source>
        <dbReference type="ARBA" id="ARBA00023239"/>
    </source>
</evidence>
<dbReference type="GO" id="GO:0019752">
    <property type="term" value="P:carboxylic acid metabolic process"/>
    <property type="evidence" value="ECO:0007669"/>
    <property type="project" value="InterPro"/>
</dbReference>
<dbReference type="PANTHER" id="PTHR46101:SF2">
    <property type="entry name" value="SERINE DECARBOXYLASE"/>
    <property type="match status" value="1"/>
</dbReference>
<protein>
    <submittedName>
        <fullName evidence="8">Uncharacterized protein</fullName>
    </submittedName>
</protein>
<dbReference type="GO" id="GO:0030170">
    <property type="term" value="F:pyridoxal phosphate binding"/>
    <property type="evidence" value="ECO:0007669"/>
    <property type="project" value="InterPro"/>
</dbReference>
<comment type="similarity">
    <text evidence="2 7">Belongs to the group II decarboxylase family.</text>
</comment>
<evidence type="ECO:0000256" key="6">
    <source>
        <dbReference type="PIRSR" id="PIRSR602129-50"/>
    </source>
</evidence>
<dbReference type="PANTHER" id="PTHR46101">
    <property type="match status" value="1"/>
</dbReference>
<evidence type="ECO:0000256" key="1">
    <source>
        <dbReference type="ARBA" id="ARBA00001933"/>
    </source>
</evidence>
<dbReference type="AlphaFoldDB" id="A0A919E1L0"/>
<keyword evidence="4 6" id="KW-0663">Pyridoxal phosphate</keyword>
<dbReference type="Gene3D" id="3.40.640.10">
    <property type="entry name" value="Type I PLP-dependent aspartate aminotransferase-like (Major domain)"/>
    <property type="match status" value="1"/>
</dbReference>
<dbReference type="InterPro" id="IPR021115">
    <property type="entry name" value="Pyridoxal-P_BS"/>
</dbReference>
<sequence>MGGVIAAHAPSELSWSIADGADSLSMSGHKVIGAPVPCGVFLARRDLVGGGEVGAEYVGATDRTWGCSRSGLAVLLLWRRLRAWGHQGLRHRVQSCLDTAAYAAETLATVPQAAVDRVPNTVKSSRQRDGCGV</sequence>
<dbReference type="InterPro" id="IPR051151">
    <property type="entry name" value="Group_II_Decarboxylase"/>
</dbReference>
<dbReference type="RefSeq" id="WP_189906088.1">
    <property type="nucleotide sequence ID" value="NZ_BNBC01000040.1"/>
</dbReference>
<dbReference type="Proteomes" id="UP000641386">
    <property type="component" value="Unassembled WGS sequence"/>
</dbReference>
<dbReference type="Pfam" id="PF00282">
    <property type="entry name" value="Pyridoxal_deC"/>
    <property type="match status" value="1"/>
</dbReference>
<dbReference type="InterPro" id="IPR002129">
    <property type="entry name" value="PyrdxlP-dep_de-COase"/>
</dbReference>
<evidence type="ECO:0000256" key="2">
    <source>
        <dbReference type="ARBA" id="ARBA00009533"/>
    </source>
</evidence>
<keyword evidence="9" id="KW-1185">Reference proteome</keyword>
<dbReference type="SUPFAM" id="SSF53383">
    <property type="entry name" value="PLP-dependent transferases"/>
    <property type="match status" value="1"/>
</dbReference>
<dbReference type="GO" id="GO:0004058">
    <property type="term" value="F:aromatic-L-amino-acid decarboxylase activity"/>
    <property type="evidence" value="ECO:0007669"/>
    <property type="project" value="UniProtKB-ARBA"/>
</dbReference>
<keyword evidence="3" id="KW-0210">Decarboxylase</keyword>
<comment type="cofactor">
    <cofactor evidence="1 6 7">
        <name>pyridoxal 5'-phosphate</name>
        <dbReference type="ChEBI" id="CHEBI:597326"/>
    </cofactor>
</comment>
<accession>A0A919E1L0</accession>
<feature type="modified residue" description="N6-(pyridoxal phosphate)lysine" evidence="6">
    <location>
        <position position="30"/>
    </location>
</feature>
<dbReference type="EMBL" id="BNBC01000040">
    <property type="protein sequence ID" value="GHF00737.1"/>
    <property type="molecule type" value="Genomic_DNA"/>
</dbReference>
<evidence type="ECO:0000313" key="8">
    <source>
        <dbReference type="EMBL" id="GHF00737.1"/>
    </source>
</evidence>
<dbReference type="InterPro" id="IPR015424">
    <property type="entry name" value="PyrdxlP-dep_Trfase"/>
</dbReference>
<reference evidence="8" key="2">
    <citation type="submission" date="2020-09" db="EMBL/GenBank/DDBJ databases">
        <authorList>
            <person name="Sun Q."/>
            <person name="Ohkuma M."/>
        </authorList>
    </citation>
    <scope>NUCLEOTIDE SEQUENCE</scope>
    <source>
        <strain evidence="8">JCM 3302</strain>
    </source>
</reference>
<organism evidence="8 9">
    <name type="scientific">Streptomyces spiralis</name>
    <dbReference type="NCBI Taxonomy" id="66376"/>
    <lineage>
        <taxon>Bacteria</taxon>
        <taxon>Bacillati</taxon>
        <taxon>Actinomycetota</taxon>
        <taxon>Actinomycetes</taxon>
        <taxon>Kitasatosporales</taxon>
        <taxon>Streptomycetaceae</taxon>
        <taxon>Streptomyces</taxon>
    </lineage>
</organism>
<dbReference type="InterPro" id="IPR015421">
    <property type="entry name" value="PyrdxlP-dep_Trfase_major"/>
</dbReference>
<proteinExistence type="inferred from homology"/>
<evidence type="ECO:0000256" key="3">
    <source>
        <dbReference type="ARBA" id="ARBA00022793"/>
    </source>
</evidence>